<keyword evidence="3" id="KW-1185">Reference proteome</keyword>
<keyword evidence="1" id="KW-0732">Signal</keyword>
<dbReference type="SUPFAM" id="SSF55486">
    <property type="entry name" value="Metalloproteases ('zincins'), catalytic domain"/>
    <property type="match status" value="1"/>
</dbReference>
<dbReference type="EMBL" id="BSBI01000010">
    <property type="protein sequence ID" value="GLF97170.1"/>
    <property type="molecule type" value="Genomic_DNA"/>
</dbReference>
<dbReference type="Proteomes" id="UP001291653">
    <property type="component" value="Unassembled WGS sequence"/>
</dbReference>
<reference evidence="2 3" key="1">
    <citation type="submission" date="2022-10" db="EMBL/GenBank/DDBJ databases">
        <title>Draft genome sequence of Streptomyces sp. YSPA8.</title>
        <authorList>
            <person name="Moriuchi R."/>
            <person name="Dohra H."/>
            <person name="Yamamura H."/>
            <person name="Kodani S."/>
        </authorList>
    </citation>
    <scope>NUCLEOTIDE SEQUENCE [LARGE SCALE GENOMIC DNA]</scope>
    <source>
        <strain evidence="2 3">YSPA8</strain>
    </source>
</reference>
<organism evidence="2 3">
    <name type="scientific">Streptomyces yaizuensis</name>
    <dbReference type="NCBI Taxonomy" id="2989713"/>
    <lineage>
        <taxon>Bacteria</taxon>
        <taxon>Bacillati</taxon>
        <taxon>Actinomycetota</taxon>
        <taxon>Actinomycetes</taxon>
        <taxon>Kitasatosporales</taxon>
        <taxon>Streptomycetaceae</taxon>
        <taxon>Streptomyces</taxon>
    </lineage>
</organism>
<name>A0ABQ5P3L7_9ACTN</name>
<evidence type="ECO:0000313" key="2">
    <source>
        <dbReference type="EMBL" id="GLF97170.1"/>
    </source>
</evidence>
<dbReference type="Gene3D" id="3.40.390.10">
    <property type="entry name" value="Collagenase (Catalytic Domain)"/>
    <property type="match status" value="1"/>
</dbReference>
<evidence type="ECO:0000313" key="3">
    <source>
        <dbReference type="Proteomes" id="UP001291653"/>
    </source>
</evidence>
<evidence type="ECO:0008006" key="4">
    <source>
        <dbReference type="Google" id="ProtNLM"/>
    </source>
</evidence>
<evidence type="ECO:0000256" key="1">
    <source>
        <dbReference type="SAM" id="SignalP"/>
    </source>
</evidence>
<proteinExistence type="predicted"/>
<gene>
    <name evidence="2" type="ORF">SYYSPA8_22755</name>
</gene>
<accession>A0ABQ5P3L7</accession>
<comment type="caution">
    <text evidence="2">The sequence shown here is derived from an EMBL/GenBank/DDBJ whole genome shotgun (WGS) entry which is preliminary data.</text>
</comment>
<feature type="signal peptide" evidence="1">
    <location>
        <begin position="1"/>
        <end position="38"/>
    </location>
</feature>
<protein>
    <recommendedName>
        <fullName evidence="4">Peptidase M10 metallopeptidase domain-containing protein</fullName>
    </recommendedName>
</protein>
<feature type="chain" id="PRO_5045871512" description="Peptidase M10 metallopeptidase domain-containing protein" evidence="1">
    <location>
        <begin position="39"/>
        <end position="223"/>
    </location>
</feature>
<dbReference type="RefSeq" id="WP_323449184.1">
    <property type="nucleotide sequence ID" value="NZ_BSBI01000010.1"/>
</dbReference>
<sequence>MLEAKTEKRASRRRRVLAPVALAASVLTLGIGSGVAYAAVTDNIVPTANYSPRCIDEGSEPDANGGLCLTDNTDVTYYGDSSGDNMLEAGDKATVNSVMANEYNPTQLNTSYDSSPSFSGSAETDIIYQEGTRNLGSNVLGMAWCNDAVTSSKCDQAYIRIRPGNYSYGISCHETGHAVGLTHGAQAAPRLRQNDSRLGCMQTPVPSGAGLGANNRDNINAAY</sequence>
<dbReference type="InterPro" id="IPR024079">
    <property type="entry name" value="MetalloPept_cat_dom_sf"/>
</dbReference>